<dbReference type="Gene3D" id="1.10.3730.20">
    <property type="match status" value="2"/>
</dbReference>
<feature type="transmembrane region" description="Helical" evidence="7">
    <location>
        <begin position="245"/>
        <end position="264"/>
    </location>
</feature>
<dbReference type="InterPro" id="IPR037185">
    <property type="entry name" value="EmrE-like"/>
</dbReference>
<dbReference type="RefSeq" id="WP_038244002.1">
    <property type="nucleotide sequence ID" value="NZ_BNER01000002.1"/>
</dbReference>
<comment type="caution">
    <text evidence="9">The sequence shown here is derived from an EMBL/GenBank/DDBJ whole genome shotgun (WGS) entry which is preliminary data.</text>
</comment>
<evidence type="ECO:0000256" key="5">
    <source>
        <dbReference type="ARBA" id="ARBA00022989"/>
    </source>
</evidence>
<reference evidence="9 10" key="1">
    <citation type="submission" date="2014-03" db="EMBL/GenBank/DDBJ databases">
        <authorList>
            <person name="Urmite Genomes U."/>
        </authorList>
    </citation>
    <scope>NUCLEOTIDE SEQUENCE [LARGE SCALE GENOMIC DNA]</scope>
    <source>
        <strain evidence="9 10">Vm-5</strain>
    </source>
</reference>
<keyword evidence="4 7" id="KW-0812">Transmembrane</keyword>
<name>A0A024QCE6_9BACI</name>
<evidence type="ECO:0000256" key="4">
    <source>
        <dbReference type="ARBA" id="ARBA00022692"/>
    </source>
</evidence>
<feature type="transmembrane region" description="Helical" evidence="7">
    <location>
        <begin position="270"/>
        <end position="288"/>
    </location>
</feature>
<comment type="similarity">
    <text evidence="2">Belongs to the EamA transporter family.</text>
</comment>
<dbReference type="InterPro" id="IPR050638">
    <property type="entry name" value="AA-Vitamin_Transporters"/>
</dbReference>
<sequence length="309" mass="34883">MKHSIAYLLTMIGASFWGLTGLFVETLYSYGFTAWEIVTIRLLSSSMILLAILALFSRSYLKIEWKHIPHFIGLGVFGIVLFNWFYFKVMEQTSISIAVVLLYTSPVFVAILSKIIFKEKFTIQKLLSIVLTIVGCSFAVQLIPLGDFHMSFHSMLLGILSAFFCALYSVIGKMVSAHYNFITITVYSLFMGSLFIAPTSSLWKKAEHFQSSEVWLSIIGISIISTICAYTLYTFGLTYIESSKAAILGVLEPIVAILVGVFIYSDSLRLLQIIGIILVLFSAFITVFQKRRKVKKRMHGYYAYKSRGE</sequence>
<feature type="transmembrane region" description="Helical" evidence="7">
    <location>
        <begin position="7"/>
        <end position="28"/>
    </location>
</feature>
<dbReference type="AlphaFoldDB" id="A0A024QCE6"/>
<evidence type="ECO:0000256" key="6">
    <source>
        <dbReference type="ARBA" id="ARBA00023136"/>
    </source>
</evidence>
<feature type="transmembrane region" description="Helical" evidence="7">
    <location>
        <begin position="178"/>
        <end position="202"/>
    </location>
</feature>
<dbReference type="GO" id="GO:0005886">
    <property type="term" value="C:plasma membrane"/>
    <property type="evidence" value="ECO:0007669"/>
    <property type="project" value="UniProtKB-SubCell"/>
</dbReference>
<dbReference type="EMBL" id="CCDP010000001">
    <property type="protein sequence ID" value="CDQ39875.1"/>
    <property type="molecule type" value="Genomic_DNA"/>
</dbReference>
<feature type="domain" description="EamA" evidence="8">
    <location>
        <begin position="5"/>
        <end position="139"/>
    </location>
</feature>
<dbReference type="PANTHER" id="PTHR32322">
    <property type="entry name" value="INNER MEMBRANE TRANSPORTER"/>
    <property type="match status" value="1"/>
</dbReference>
<accession>A0A024QCE6</accession>
<evidence type="ECO:0000256" key="2">
    <source>
        <dbReference type="ARBA" id="ARBA00007362"/>
    </source>
</evidence>
<dbReference type="SUPFAM" id="SSF103481">
    <property type="entry name" value="Multidrug resistance efflux transporter EmrE"/>
    <property type="match status" value="2"/>
</dbReference>
<evidence type="ECO:0000313" key="10">
    <source>
        <dbReference type="Proteomes" id="UP000028875"/>
    </source>
</evidence>
<evidence type="ECO:0000259" key="8">
    <source>
        <dbReference type="Pfam" id="PF00892"/>
    </source>
</evidence>
<protein>
    <submittedName>
        <fullName evidence="9">Putative inner membrane transporter YicL</fullName>
    </submittedName>
</protein>
<dbReference type="Pfam" id="PF00892">
    <property type="entry name" value="EamA"/>
    <property type="match status" value="2"/>
</dbReference>
<dbReference type="Proteomes" id="UP000028875">
    <property type="component" value="Unassembled WGS sequence"/>
</dbReference>
<feature type="transmembrane region" description="Helical" evidence="7">
    <location>
        <begin position="34"/>
        <end position="56"/>
    </location>
</feature>
<comment type="subcellular location">
    <subcellularLocation>
        <location evidence="1">Cell membrane</location>
        <topology evidence="1">Multi-pass membrane protein</topology>
    </subcellularLocation>
</comment>
<keyword evidence="5 7" id="KW-1133">Transmembrane helix</keyword>
<evidence type="ECO:0000313" key="9">
    <source>
        <dbReference type="EMBL" id="CDQ39875.1"/>
    </source>
</evidence>
<reference evidence="10" key="2">
    <citation type="submission" date="2014-05" db="EMBL/GenBank/DDBJ databases">
        <title>Draft genome sequence of Virgibacillus massiliensis Vm-5.</title>
        <authorList>
            <person name="Khelaifia S."/>
            <person name="Croce O."/>
            <person name="Lagier J.C."/>
            <person name="Raoult D."/>
        </authorList>
    </citation>
    <scope>NUCLEOTIDE SEQUENCE [LARGE SCALE GENOMIC DNA]</scope>
    <source>
        <strain evidence="10">Vm-5</strain>
    </source>
</reference>
<dbReference type="STRING" id="1462526.BN990_02192"/>
<feature type="transmembrane region" description="Helical" evidence="7">
    <location>
        <begin position="152"/>
        <end position="171"/>
    </location>
</feature>
<keyword evidence="10" id="KW-1185">Reference proteome</keyword>
<keyword evidence="6 7" id="KW-0472">Membrane</keyword>
<feature type="domain" description="EamA" evidence="8">
    <location>
        <begin position="155"/>
        <end position="287"/>
    </location>
</feature>
<feature type="transmembrane region" description="Helical" evidence="7">
    <location>
        <begin position="68"/>
        <end position="87"/>
    </location>
</feature>
<dbReference type="InterPro" id="IPR000620">
    <property type="entry name" value="EamA_dom"/>
</dbReference>
<gene>
    <name evidence="9" type="primary">yicL</name>
    <name evidence="9" type="ORF">BN990_02192</name>
</gene>
<feature type="transmembrane region" description="Helical" evidence="7">
    <location>
        <begin position="214"/>
        <end position="233"/>
    </location>
</feature>
<dbReference type="PANTHER" id="PTHR32322:SF18">
    <property type="entry name" value="S-ADENOSYLMETHIONINE_S-ADENOSYLHOMOCYSTEINE TRANSPORTER"/>
    <property type="match status" value="1"/>
</dbReference>
<dbReference type="eggNOG" id="COG0697">
    <property type="taxonomic scope" value="Bacteria"/>
</dbReference>
<feature type="transmembrane region" description="Helical" evidence="7">
    <location>
        <begin position="126"/>
        <end position="146"/>
    </location>
</feature>
<feature type="transmembrane region" description="Helical" evidence="7">
    <location>
        <begin position="93"/>
        <end position="117"/>
    </location>
</feature>
<organism evidence="9 10">
    <name type="scientific">Virgibacillus massiliensis</name>
    <dbReference type="NCBI Taxonomy" id="1462526"/>
    <lineage>
        <taxon>Bacteria</taxon>
        <taxon>Bacillati</taxon>
        <taxon>Bacillota</taxon>
        <taxon>Bacilli</taxon>
        <taxon>Bacillales</taxon>
        <taxon>Bacillaceae</taxon>
        <taxon>Virgibacillus</taxon>
    </lineage>
</organism>
<dbReference type="OrthoDB" id="6707571at2"/>
<evidence type="ECO:0000256" key="7">
    <source>
        <dbReference type="SAM" id="Phobius"/>
    </source>
</evidence>
<evidence type="ECO:0000256" key="1">
    <source>
        <dbReference type="ARBA" id="ARBA00004651"/>
    </source>
</evidence>
<evidence type="ECO:0000256" key="3">
    <source>
        <dbReference type="ARBA" id="ARBA00022475"/>
    </source>
</evidence>
<proteinExistence type="inferred from homology"/>
<keyword evidence="3" id="KW-1003">Cell membrane</keyword>